<dbReference type="InterPro" id="IPR020904">
    <property type="entry name" value="Sc_DH/Rdtase_CS"/>
</dbReference>
<keyword evidence="2" id="KW-0560">Oxidoreductase</keyword>
<dbReference type="PANTHER" id="PTHR42760:SF133">
    <property type="entry name" value="3-OXOACYL-[ACYL-CARRIER-PROTEIN] REDUCTASE"/>
    <property type="match status" value="1"/>
</dbReference>
<feature type="domain" description="Ketoreductase" evidence="3">
    <location>
        <begin position="11"/>
        <end position="187"/>
    </location>
</feature>
<dbReference type="SMART" id="SM00822">
    <property type="entry name" value="PKS_KR"/>
    <property type="match status" value="1"/>
</dbReference>
<gene>
    <name evidence="4" type="ORF">E7681_01505</name>
</gene>
<dbReference type="InterPro" id="IPR002347">
    <property type="entry name" value="SDR_fam"/>
</dbReference>
<dbReference type="InterPro" id="IPR057326">
    <property type="entry name" value="KR_dom"/>
</dbReference>
<dbReference type="Pfam" id="PF13561">
    <property type="entry name" value="adh_short_C2"/>
    <property type="match status" value="1"/>
</dbReference>
<reference evidence="4 5" key="1">
    <citation type="submission" date="2019-04" db="EMBL/GenBank/DDBJ databases">
        <title>Draft genome sequence of Youngimonas vesicularis.</title>
        <authorList>
            <person name="Hameed A."/>
        </authorList>
    </citation>
    <scope>NUCLEOTIDE SEQUENCE [LARGE SCALE GENOMIC DNA]</scope>
    <source>
        <strain evidence="4 5">CC-AMW-E</strain>
    </source>
</reference>
<accession>A0A4S3ME46</accession>
<evidence type="ECO:0000313" key="4">
    <source>
        <dbReference type="EMBL" id="THD76546.1"/>
    </source>
</evidence>
<dbReference type="AlphaFoldDB" id="A0A4S3ME46"/>
<dbReference type="CDD" id="cd05233">
    <property type="entry name" value="SDR_c"/>
    <property type="match status" value="1"/>
</dbReference>
<dbReference type="Proteomes" id="UP000306113">
    <property type="component" value="Unassembled WGS sequence"/>
</dbReference>
<dbReference type="SUPFAM" id="SSF51735">
    <property type="entry name" value="NAD(P)-binding Rossmann-fold domains"/>
    <property type="match status" value="1"/>
</dbReference>
<organism evidence="4 5">
    <name type="scientific">Thalassobius vesicularis</name>
    <dbReference type="NCBI Taxonomy" id="1294297"/>
    <lineage>
        <taxon>Bacteria</taxon>
        <taxon>Pseudomonadati</taxon>
        <taxon>Pseudomonadota</taxon>
        <taxon>Alphaproteobacteria</taxon>
        <taxon>Rhodobacterales</taxon>
        <taxon>Roseobacteraceae</taxon>
        <taxon>Thalassovita</taxon>
    </lineage>
</organism>
<evidence type="ECO:0000256" key="1">
    <source>
        <dbReference type="ARBA" id="ARBA00006484"/>
    </source>
</evidence>
<dbReference type="RefSeq" id="WP_136337489.1">
    <property type="nucleotide sequence ID" value="NZ_SSMD01000001.1"/>
</dbReference>
<dbReference type="PROSITE" id="PS00061">
    <property type="entry name" value="ADH_SHORT"/>
    <property type="match status" value="1"/>
</dbReference>
<dbReference type="PRINTS" id="PR00080">
    <property type="entry name" value="SDRFAMILY"/>
</dbReference>
<comment type="similarity">
    <text evidence="1">Belongs to the short-chain dehydrogenases/reductases (SDR) family.</text>
</comment>
<dbReference type="OrthoDB" id="9796652at2"/>
<dbReference type="InterPro" id="IPR036291">
    <property type="entry name" value="NAD(P)-bd_dom_sf"/>
</dbReference>
<dbReference type="Gene3D" id="3.40.50.720">
    <property type="entry name" value="NAD(P)-binding Rossmann-like Domain"/>
    <property type="match status" value="1"/>
</dbReference>
<protein>
    <submittedName>
        <fullName evidence="4">SDR family oxidoreductase</fullName>
    </submittedName>
</protein>
<dbReference type="FunFam" id="3.40.50.720:FF:000084">
    <property type="entry name" value="Short-chain dehydrogenase reductase"/>
    <property type="match status" value="1"/>
</dbReference>
<sequence length="260" mass="27475">MSNHPFDLTGRVVVITGGNGGLGLGMANTLAELGASVCIWGRNPAKNAAALEAIQKHGGDHSALAVDICDWDQIDAAMAQTLEKYGRVDGMIANAGVGGGPKPFVQRTAQEWRDMLSANVEGVVRCFQVAAMHMMERAAQGDAFGRLICTSSVASIDGAAFNEHYGASKGALNSLVRATAVEVARHGITVNAILPGYAESEMTAGLMSNDKFVQNVIPRIPMRRFGRPDDYGGIASYLMSGLSSYHTGQCFVIDGGYTIY</sequence>
<proteinExistence type="inferred from homology"/>
<keyword evidence="5" id="KW-1185">Reference proteome</keyword>
<dbReference type="PANTHER" id="PTHR42760">
    <property type="entry name" value="SHORT-CHAIN DEHYDROGENASES/REDUCTASES FAMILY MEMBER"/>
    <property type="match status" value="1"/>
</dbReference>
<comment type="caution">
    <text evidence="4">The sequence shown here is derived from an EMBL/GenBank/DDBJ whole genome shotgun (WGS) entry which is preliminary data.</text>
</comment>
<name>A0A4S3ME46_9RHOB</name>
<evidence type="ECO:0000313" key="5">
    <source>
        <dbReference type="Proteomes" id="UP000306113"/>
    </source>
</evidence>
<evidence type="ECO:0000259" key="3">
    <source>
        <dbReference type="SMART" id="SM00822"/>
    </source>
</evidence>
<dbReference type="GO" id="GO:0016616">
    <property type="term" value="F:oxidoreductase activity, acting on the CH-OH group of donors, NAD or NADP as acceptor"/>
    <property type="evidence" value="ECO:0007669"/>
    <property type="project" value="UniProtKB-ARBA"/>
</dbReference>
<evidence type="ECO:0000256" key="2">
    <source>
        <dbReference type="ARBA" id="ARBA00023002"/>
    </source>
</evidence>
<dbReference type="EMBL" id="SSMD01000001">
    <property type="protein sequence ID" value="THD76546.1"/>
    <property type="molecule type" value="Genomic_DNA"/>
</dbReference>
<dbReference type="PRINTS" id="PR00081">
    <property type="entry name" value="GDHRDH"/>
</dbReference>